<dbReference type="WBParaSite" id="nRc.2.0.1.t26640-RA">
    <property type="protein sequence ID" value="nRc.2.0.1.t26640-RA"/>
    <property type="gene ID" value="nRc.2.0.1.g26640"/>
</dbReference>
<keyword evidence="3" id="KW-1185">Reference proteome</keyword>
<feature type="domain" description="Glycoside hydrolase 35 catalytic" evidence="2">
    <location>
        <begin position="21"/>
        <end position="82"/>
    </location>
</feature>
<evidence type="ECO:0000313" key="4">
    <source>
        <dbReference type="WBParaSite" id="nRc.2.0.1.t26640-RA"/>
    </source>
</evidence>
<dbReference type="AlphaFoldDB" id="A0A915JKE6"/>
<organism evidence="3 4">
    <name type="scientific">Romanomermis culicivorax</name>
    <name type="common">Nematode worm</name>
    <dbReference type="NCBI Taxonomy" id="13658"/>
    <lineage>
        <taxon>Eukaryota</taxon>
        <taxon>Metazoa</taxon>
        <taxon>Ecdysozoa</taxon>
        <taxon>Nematoda</taxon>
        <taxon>Enoplea</taxon>
        <taxon>Dorylaimia</taxon>
        <taxon>Mermithida</taxon>
        <taxon>Mermithoidea</taxon>
        <taxon>Mermithidae</taxon>
        <taxon>Romanomermis</taxon>
    </lineage>
</organism>
<dbReference type="SUPFAM" id="SSF51445">
    <property type="entry name" value="(Trans)glycosidases"/>
    <property type="match status" value="2"/>
</dbReference>
<dbReference type="PANTHER" id="PTHR23421">
    <property type="entry name" value="BETA-GALACTOSIDASE RELATED"/>
    <property type="match status" value="1"/>
</dbReference>
<comment type="similarity">
    <text evidence="1">Belongs to the glycosyl hydrolase 35 family.</text>
</comment>
<dbReference type="InterPro" id="IPR017853">
    <property type="entry name" value="GH"/>
</dbReference>
<dbReference type="InterPro" id="IPR031330">
    <property type="entry name" value="Gly_Hdrlase_35_cat"/>
</dbReference>
<protein>
    <submittedName>
        <fullName evidence="4">Glycoside hydrolase 35 catalytic domain-containing protein</fullName>
    </submittedName>
</protein>
<name>A0A915JKE6_ROMCU</name>
<dbReference type="Proteomes" id="UP000887565">
    <property type="component" value="Unplaced"/>
</dbReference>
<sequence>MFCLADVASTSKGLLADGPRFTMDGEPFTILSGSMHYFRIPRAYWKDRLSALKASGLNTVETYVAWNLHEEYPGQFDYSGRIKCEGNPERSLEQLKKLQPDKPLMVAEFWAGWFDRWGDKHSKMYEGTFTNIVERIFKQNASINFYMFHGGTNFGFMNGANADYIT</sequence>
<dbReference type="GO" id="GO:0005975">
    <property type="term" value="P:carbohydrate metabolic process"/>
    <property type="evidence" value="ECO:0007669"/>
    <property type="project" value="InterPro"/>
</dbReference>
<dbReference type="Gene3D" id="3.20.20.80">
    <property type="entry name" value="Glycosidases"/>
    <property type="match status" value="2"/>
</dbReference>
<evidence type="ECO:0000313" key="3">
    <source>
        <dbReference type="Proteomes" id="UP000887565"/>
    </source>
</evidence>
<dbReference type="Pfam" id="PF01301">
    <property type="entry name" value="Glyco_hydro_35"/>
    <property type="match status" value="2"/>
</dbReference>
<dbReference type="GO" id="GO:0004553">
    <property type="term" value="F:hydrolase activity, hydrolyzing O-glycosyl compounds"/>
    <property type="evidence" value="ECO:0007669"/>
    <property type="project" value="InterPro"/>
</dbReference>
<accession>A0A915JKE6</accession>
<dbReference type="InterPro" id="IPR001944">
    <property type="entry name" value="Glycoside_Hdrlase_35"/>
</dbReference>
<evidence type="ECO:0000259" key="2">
    <source>
        <dbReference type="Pfam" id="PF01301"/>
    </source>
</evidence>
<feature type="domain" description="Glycoside hydrolase 35 catalytic" evidence="2">
    <location>
        <begin position="83"/>
        <end position="163"/>
    </location>
</feature>
<dbReference type="PRINTS" id="PR00742">
    <property type="entry name" value="GLHYDRLASE35"/>
</dbReference>
<reference evidence="4" key="1">
    <citation type="submission" date="2022-11" db="UniProtKB">
        <authorList>
            <consortium name="WormBaseParasite"/>
        </authorList>
    </citation>
    <scope>IDENTIFICATION</scope>
</reference>
<evidence type="ECO:0000256" key="1">
    <source>
        <dbReference type="ARBA" id="ARBA00009809"/>
    </source>
</evidence>
<proteinExistence type="inferred from homology"/>
<dbReference type="Gene3D" id="2.60.120.260">
    <property type="entry name" value="Galactose-binding domain-like"/>
    <property type="match status" value="1"/>
</dbReference>